<dbReference type="InterPro" id="IPR018702">
    <property type="entry name" value="DUF2207"/>
</dbReference>
<dbReference type="AlphaFoldDB" id="A0A0W7TPX9"/>
<feature type="transmembrane region" description="Helical" evidence="2">
    <location>
        <begin position="248"/>
        <end position="266"/>
    </location>
</feature>
<comment type="caution">
    <text evidence="6">The sequence shown here is derived from an EMBL/GenBank/DDBJ whole genome shotgun (WGS) entry which is preliminary data.</text>
</comment>
<proteinExistence type="predicted"/>
<feature type="compositionally biased region" description="Pro residues" evidence="1">
    <location>
        <begin position="516"/>
        <end position="527"/>
    </location>
</feature>
<evidence type="ECO:0000256" key="2">
    <source>
        <dbReference type="SAM" id="Phobius"/>
    </source>
</evidence>
<keyword evidence="2" id="KW-0812">Transmembrane</keyword>
<dbReference type="Pfam" id="PF09972">
    <property type="entry name" value="DUF2207"/>
    <property type="match status" value="1"/>
</dbReference>
<accession>A0A0W7TPX9</accession>
<dbReference type="EMBL" id="LMUA01000015">
    <property type="protein sequence ID" value="KUE75873.1"/>
    <property type="molecule type" value="Genomic_DNA"/>
</dbReference>
<evidence type="ECO:0000256" key="3">
    <source>
        <dbReference type="SAM" id="SignalP"/>
    </source>
</evidence>
<feature type="domain" description="Predicted membrane protein YciQ-like C-terminal" evidence="5">
    <location>
        <begin position="284"/>
        <end position="447"/>
    </location>
</feature>
<sequence length="527" mass="56003">MKKLICLLAAAALLVCCALPAFAEASGVSRADYTITAYSVDATLHENNTVTQTERITVDFAVPSRGIYRVLPVALWVEKDTADGPQEMAYRARVRDLAVTGEGQTAGAPVETDTEDGFYSIRIGDEDTWLTGVQTYELTFTYDIGDDRVAAYDELFYSLNGGRWDAPIEDFRFSFTFEKPLTQEQKGALALYSGSYGGKGNEAGVSGAWDGNTFSGAAGRTLYPGEAVTLYARLPEGYFTGERMAPVWVFWAFAGAGALLAAYTLLRALSARRRAPVVTPECTPPDGVSSAEVGYIIDNSADDRDILSLILWFASKGYLAVEGREEDLRLVRKKGLPAGSPEYQTVFFDALFPAGRTVCQLHSLEPAFYEALQKAKLSLSAHFTGERALYRPGSAGRALALGAGCAVLWGAAGLSCGAFITGASVGLGLLSGVLLLLFGLLLYAAAERWQFSGRGARIGWGTGVGLCAAASAGLAYGAALYALTPLWAVLGSYLLALPGVPCRAAHRPAHRVPPGNGRPPAGPAEIH</sequence>
<evidence type="ECO:0000259" key="5">
    <source>
        <dbReference type="Pfam" id="PF20990"/>
    </source>
</evidence>
<feature type="transmembrane region" description="Helical" evidence="2">
    <location>
        <begin position="398"/>
        <end position="420"/>
    </location>
</feature>
<keyword evidence="3" id="KW-0732">Signal</keyword>
<evidence type="ECO:0000256" key="1">
    <source>
        <dbReference type="SAM" id="MobiDB-lite"/>
    </source>
</evidence>
<feature type="chain" id="PRO_5006934447" description="DUF2207 domain-containing protein" evidence="3">
    <location>
        <begin position="24"/>
        <end position="527"/>
    </location>
</feature>
<evidence type="ECO:0000259" key="4">
    <source>
        <dbReference type="Pfam" id="PF09972"/>
    </source>
</evidence>
<reference evidence="6 7" key="1">
    <citation type="submission" date="2015-10" db="EMBL/GenBank/DDBJ databases">
        <title>A novel member of the family Ruminococcaceae isolated from human faeces.</title>
        <authorList>
            <person name="Shkoporov A.N."/>
            <person name="Chaplin A.V."/>
            <person name="Motuzova O.V."/>
            <person name="Kafarskaia L.I."/>
            <person name="Efimov B.A."/>
        </authorList>
    </citation>
    <scope>NUCLEOTIDE SEQUENCE [LARGE SCALE GENOMIC DNA]</scope>
    <source>
        <strain evidence="6 7">668</strain>
    </source>
</reference>
<protein>
    <recommendedName>
        <fullName evidence="8">DUF2207 domain-containing protein</fullName>
    </recommendedName>
</protein>
<dbReference type="Pfam" id="PF20990">
    <property type="entry name" value="DUF2207_C"/>
    <property type="match status" value="1"/>
</dbReference>
<keyword evidence="2" id="KW-0472">Membrane</keyword>
<evidence type="ECO:0000313" key="7">
    <source>
        <dbReference type="Proteomes" id="UP000053433"/>
    </source>
</evidence>
<name>A0A0W7TPX9_9FIRM</name>
<feature type="signal peptide" evidence="3">
    <location>
        <begin position="1"/>
        <end position="23"/>
    </location>
</feature>
<dbReference type="InterPro" id="IPR048389">
    <property type="entry name" value="YciQ-like_C"/>
</dbReference>
<dbReference type="RefSeq" id="WP_058723389.1">
    <property type="nucleotide sequence ID" value="NZ_LMUA01000015.1"/>
</dbReference>
<organism evidence="6 7">
    <name type="scientific">Ruthenibacterium lactatiformans</name>
    <dbReference type="NCBI Taxonomy" id="1550024"/>
    <lineage>
        <taxon>Bacteria</taxon>
        <taxon>Bacillati</taxon>
        <taxon>Bacillota</taxon>
        <taxon>Clostridia</taxon>
        <taxon>Eubacteriales</taxon>
        <taxon>Oscillospiraceae</taxon>
        <taxon>Ruthenibacterium</taxon>
    </lineage>
</organism>
<feature type="domain" description="DUF2207" evidence="4">
    <location>
        <begin position="34"/>
        <end position="186"/>
    </location>
</feature>
<feature type="region of interest" description="Disordered" evidence="1">
    <location>
        <begin position="508"/>
        <end position="527"/>
    </location>
</feature>
<dbReference type="Proteomes" id="UP000053433">
    <property type="component" value="Unassembled WGS sequence"/>
</dbReference>
<gene>
    <name evidence="6" type="ORF">ASJ35_11765</name>
</gene>
<evidence type="ECO:0008006" key="8">
    <source>
        <dbReference type="Google" id="ProtNLM"/>
    </source>
</evidence>
<evidence type="ECO:0000313" key="6">
    <source>
        <dbReference type="EMBL" id="KUE75873.1"/>
    </source>
</evidence>
<feature type="transmembrane region" description="Helical" evidence="2">
    <location>
        <begin position="426"/>
        <end position="446"/>
    </location>
</feature>
<feature type="transmembrane region" description="Helical" evidence="2">
    <location>
        <begin position="458"/>
        <end position="479"/>
    </location>
</feature>
<keyword evidence="2" id="KW-1133">Transmembrane helix</keyword>